<evidence type="ECO:0000313" key="3">
    <source>
        <dbReference type="Proteomes" id="UP000028302"/>
    </source>
</evidence>
<gene>
    <name evidence="2" type="ORF">C41B8_05563</name>
</gene>
<feature type="region of interest" description="Disordered" evidence="1">
    <location>
        <begin position="77"/>
        <end position="113"/>
    </location>
</feature>
<protein>
    <submittedName>
        <fullName evidence="2">Uncharacterized protein</fullName>
    </submittedName>
</protein>
<sequence>MHHYGYAMSEVMSVASMGLFRDWVQRQLPTWLVDDAIAAAHAKNGGRPGQPAYYRNFVNQMATELETAQQALKSARVANFSRPPKGQGGSDAGTDSERDQPGVAGFYADFGRD</sequence>
<dbReference type="STRING" id="1304275.C41B8_05563"/>
<accession>A0A084INR0</accession>
<name>A0A084INR0_SALHC</name>
<evidence type="ECO:0000256" key="1">
    <source>
        <dbReference type="SAM" id="MobiDB-lite"/>
    </source>
</evidence>
<dbReference type="EMBL" id="APNK01000005">
    <property type="protein sequence ID" value="KEZ78344.1"/>
    <property type="molecule type" value="Genomic_DNA"/>
</dbReference>
<reference evidence="2 3" key="1">
    <citation type="submission" date="2013-03" db="EMBL/GenBank/DDBJ databases">
        <title>Salinisphaera hydrothermalis C41B8 Genome Sequencing.</title>
        <authorList>
            <person name="Li C."/>
            <person name="Lai Q."/>
            <person name="Shao Z."/>
        </authorList>
    </citation>
    <scope>NUCLEOTIDE SEQUENCE [LARGE SCALE GENOMIC DNA]</scope>
    <source>
        <strain evidence="2 3">C41B8</strain>
    </source>
</reference>
<keyword evidence="3" id="KW-1185">Reference proteome</keyword>
<proteinExistence type="predicted"/>
<evidence type="ECO:0000313" key="2">
    <source>
        <dbReference type="EMBL" id="KEZ78344.1"/>
    </source>
</evidence>
<dbReference type="PATRIC" id="fig|1304275.5.peg.1140"/>
<comment type="caution">
    <text evidence="2">The sequence shown here is derived from an EMBL/GenBank/DDBJ whole genome shotgun (WGS) entry which is preliminary data.</text>
</comment>
<organism evidence="2 3">
    <name type="scientific">Salinisphaera hydrothermalis (strain C41B8)</name>
    <dbReference type="NCBI Taxonomy" id="1304275"/>
    <lineage>
        <taxon>Bacteria</taxon>
        <taxon>Pseudomonadati</taxon>
        <taxon>Pseudomonadota</taxon>
        <taxon>Gammaproteobacteria</taxon>
        <taxon>Salinisphaerales</taxon>
        <taxon>Salinisphaeraceae</taxon>
        <taxon>Salinisphaera</taxon>
    </lineage>
</organism>
<dbReference type="AlphaFoldDB" id="A0A084INR0"/>
<dbReference type="Proteomes" id="UP000028302">
    <property type="component" value="Unassembled WGS sequence"/>
</dbReference>